<feature type="region of interest" description="Disordered" evidence="1">
    <location>
        <begin position="51"/>
        <end position="79"/>
    </location>
</feature>
<evidence type="ECO:0000256" key="1">
    <source>
        <dbReference type="SAM" id="MobiDB-lite"/>
    </source>
</evidence>
<feature type="compositionally biased region" description="Polar residues" evidence="1">
    <location>
        <begin position="51"/>
        <end position="72"/>
    </location>
</feature>
<feature type="non-terminal residue" evidence="2">
    <location>
        <position position="1"/>
    </location>
</feature>
<gene>
    <name evidence="2" type="ORF">S06H3_15971</name>
</gene>
<dbReference type="AlphaFoldDB" id="X1MH08"/>
<evidence type="ECO:0000313" key="2">
    <source>
        <dbReference type="EMBL" id="GAI13965.1"/>
    </source>
</evidence>
<organism evidence="2">
    <name type="scientific">marine sediment metagenome</name>
    <dbReference type="NCBI Taxonomy" id="412755"/>
    <lineage>
        <taxon>unclassified sequences</taxon>
        <taxon>metagenomes</taxon>
        <taxon>ecological metagenomes</taxon>
    </lineage>
</organism>
<comment type="caution">
    <text evidence="2">The sequence shown here is derived from an EMBL/GenBank/DDBJ whole genome shotgun (WGS) entry which is preliminary data.</text>
</comment>
<reference evidence="2" key="1">
    <citation type="journal article" date="2014" name="Front. Microbiol.">
        <title>High frequency of phylogenetically diverse reductive dehalogenase-homologous genes in deep subseafloor sedimentary metagenomes.</title>
        <authorList>
            <person name="Kawai M."/>
            <person name="Futagami T."/>
            <person name="Toyoda A."/>
            <person name="Takaki Y."/>
            <person name="Nishi S."/>
            <person name="Hori S."/>
            <person name="Arai W."/>
            <person name="Tsubouchi T."/>
            <person name="Morono Y."/>
            <person name="Uchiyama I."/>
            <person name="Ito T."/>
            <person name="Fujiyama A."/>
            <person name="Inagaki F."/>
            <person name="Takami H."/>
        </authorList>
    </citation>
    <scope>NUCLEOTIDE SEQUENCE</scope>
    <source>
        <strain evidence="2">Expedition CK06-06</strain>
    </source>
</reference>
<proteinExistence type="predicted"/>
<dbReference type="EMBL" id="BARV01007879">
    <property type="protein sequence ID" value="GAI13965.1"/>
    <property type="molecule type" value="Genomic_DNA"/>
</dbReference>
<sequence length="79" mass="8935">LLYHWKKQYSRGKFNNEPTEEAALRDRVDKLERLVGRLTLENEFLKKGLQMSFSQPQRNGNLSPGAKTSSAVSGKGVDL</sequence>
<accession>X1MH08</accession>
<protein>
    <submittedName>
        <fullName evidence="2">Uncharacterized protein</fullName>
    </submittedName>
</protein>
<name>X1MH08_9ZZZZ</name>